<dbReference type="Proteomes" id="UP000679992">
    <property type="component" value="Unassembled WGS sequence"/>
</dbReference>
<comment type="caution">
    <text evidence="1">The sequence shown here is derived from an EMBL/GenBank/DDBJ whole genome shotgun (WGS) entry which is preliminary data.</text>
</comment>
<dbReference type="EMBL" id="BOSL01000006">
    <property type="protein sequence ID" value="GIP53236.1"/>
    <property type="molecule type" value="Genomic_DNA"/>
</dbReference>
<sequence>MTMTQDQIRQYVLTYLETTECQFLEKSPYHVTVKLSPRADKDLTNRPYYWGFIERTGVEPETMTFSFIFDAERHKQLEDQKASSQREPSPQEDTILGRHFGAVRPLPILGPGRIQREEMHFGSPRLKQIFAAARQGGRSVYLFEDPGPRQRSTLLPAAYEPWLGVRLKVEFSCDMKREELHFIGVSLRTGQIDTEFHTRVDGKILVPRMPENMHISPTRLSLDQGRQLVEQTINEKVQACDTTWADEARERLNEELALIDAYYKDLLQDPDEERKQAVMEQYESRRGEIRWQYEPRIVVSALGSGIFHLRSPLGTDIDRSR</sequence>
<organism evidence="1 2">
    <name type="scientific">Paenibacillus vini</name>
    <dbReference type="NCBI Taxonomy" id="1476024"/>
    <lineage>
        <taxon>Bacteria</taxon>
        <taxon>Bacillati</taxon>
        <taxon>Bacillota</taxon>
        <taxon>Bacilli</taxon>
        <taxon>Bacillales</taxon>
        <taxon>Paenibacillaceae</taxon>
        <taxon>Paenibacillus</taxon>
    </lineage>
</organism>
<dbReference type="Pfam" id="PF11079">
    <property type="entry name" value="YqhG"/>
    <property type="match status" value="2"/>
</dbReference>
<accession>A0ABQ4MB67</accession>
<protein>
    <submittedName>
        <fullName evidence="1">Uncharacterized protein</fullName>
    </submittedName>
</protein>
<name>A0ABQ4MB67_9BACL</name>
<proteinExistence type="predicted"/>
<dbReference type="RefSeq" id="WP_213654841.1">
    <property type="nucleotide sequence ID" value="NZ_BOSL01000006.1"/>
</dbReference>
<reference evidence="1 2" key="1">
    <citation type="submission" date="2021-03" db="EMBL/GenBank/DDBJ databases">
        <title>Antimicrobial resistance genes in bacteria isolated from Japanese honey, and their potential for conferring macrolide and lincosamide resistance in the American foulbrood pathogen Paenibacillus larvae.</title>
        <authorList>
            <person name="Okamoto M."/>
            <person name="Kumagai M."/>
            <person name="Kanamori H."/>
            <person name="Takamatsu D."/>
        </authorList>
    </citation>
    <scope>NUCLEOTIDE SEQUENCE [LARGE SCALE GENOMIC DNA]</scope>
    <source>
        <strain evidence="1 2">J42TS3</strain>
    </source>
</reference>
<dbReference type="InterPro" id="IPR024562">
    <property type="entry name" value="YqhG"/>
</dbReference>
<evidence type="ECO:0000313" key="1">
    <source>
        <dbReference type="EMBL" id="GIP53236.1"/>
    </source>
</evidence>
<keyword evidence="2" id="KW-1185">Reference proteome</keyword>
<evidence type="ECO:0000313" key="2">
    <source>
        <dbReference type="Proteomes" id="UP000679992"/>
    </source>
</evidence>
<gene>
    <name evidence="1" type="ORF">J42TS3_22710</name>
</gene>